<gene>
    <name evidence="7" type="ORF">ACFSCY_00440</name>
</gene>
<feature type="domain" description="Major facilitator superfamily (MFS) profile" evidence="6">
    <location>
        <begin position="12"/>
        <end position="469"/>
    </location>
</feature>
<feature type="transmembrane region" description="Helical" evidence="5">
    <location>
        <begin position="303"/>
        <end position="325"/>
    </location>
</feature>
<evidence type="ECO:0000313" key="8">
    <source>
        <dbReference type="Proteomes" id="UP001597145"/>
    </source>
</evidence>
<feature type="transmembrane region" description="Helical" evidence="5">
    <location>
        <begin position="276"/>
        <end position="297"/>
    </location>
</feature>
<dbReference type="PANTHER" id="PTHR42718:SF39">
    <property type="entry name" value="ACTINORHODIN TRANSPORTER-RELATED"/>
    <property type="match status" value="1"/>
</dbReference>
<reference evidence="8" key="1">
    <citation type="journal article" date="2019" name="Int. J. Syst. Evol. Microbiol.">
        <title>The Global Catalogue of Microorganisms (GCM) 10K type strain sequencing project: providing services to taxonomists for standard genome sequencing and annotation.</title>
        <authorList>
            <consortium name="The Broad Institute Genomics Platform"/>
            <consortium name="The Broad Institute Genome Sequencing Center for Infectious Disease"/>
            <person name="Wu L."/>
            <person name="Ma J."/>
        </authorList>
    </citation>
    <scope>NUCLEOTIDE SEQUENCE [LARGE SCALE GENOMIC DNA]</scope>
    <source>
        <strain evidence="8">JCM 12165</strain>
    </source>
</reference>
<keyword evidence="2 5" id="KW-0812">Transmembrane</keyword>
<evidence type="ECO:0000256" key="5">
    <source>
        <dbReference type="SAM" id="Phobius"/>
    </source>
</evidence>
<dbReference type="RefSeq" id="WP_343971825.1">
    <property type="nucleotide sequence ID" value="NZ_BAAAJG010000003.1"/>
</dbReference>
<feature type="transmembrane region" description="Helical" evidence="5">
    <location>
        <begin position="403"/>
        <end position="428"/>
    </location>
</feature>
<feature type="transmembrane region" description="Helical" evidence="5">
    <location>
        <begin position="108"/>
        <end position="130"/>
    </location>
</feature>
<dbReference type="Proteomes" id="UP001597145">
    <property type="component" value="Unassembled WGS sequence"/>
</dbReference>
<keyword evidence="3 5" id="KW-1133">Transmembrane helix</keyword>
<evidence type="ECO:0000313" key="7">
    <source>
        <dbReference type="EMBL" id="MFD1527907.1"/>
    </source>
</evidence>
<feature type="transmembrane region" description="Helical" evidence="5">
    <location>
        <begin position="201"/>
        <end position="221"/>
    </location>
</feature>
<dbReference type="InterPro" id="IPR011701">
    <property type="entry name" value="MFS"/>
</dbReference>
<evidence type="ECO:0000256" key="2">
    <source>
        <dbReference type="ARBA" id="ARBA00022692"/>
    </source>
</evidence>
<dbReference type="PROSITE" id="PS50850">
    <property type="entry name" value="MFS"/>
    <property type="match status" value="1"/>
</dbReference>
<dbReference type="CDD" id="cd17321">
    <property type="entry name" value="MFS_MMR_MDR_like"/>
    <property type="match status" value="1"/>
</dbReference>
<dbReference type="Pfam" id="PF07690">
    <property type="entry name" value="MFS_1"/>
    <property type="match status" value="1"/>
</dbReference>
<organism evidence="7 8">
    <name type="scientific">Pseudonocardia aurantiaca</name>
    <dbReference type="NCBI Taxonomy" id="75290"/>
    <lineage>
        <taxon>Bacteria</taxon>
        <taxon>Bacillati</taxon>
        <taxon>Actinomycetota</taxon>
        <taxon>Actinomycetes</taxon>
        <taxon>Pseudonocardiales</taxon>
        <taxon>Pseudonocardiaceae</taxon>
        <taxon>Pseudonocardia</taxon>
    </lineage>
</organism>
<dbReference type="SUPFAM" id="SSF103473">
    <property type="entry name" value="MFS general substrate transporter"/>
    <property type="match status" value="1"/>
</dbReference>
<protein>
    <submittedName>
        <fullName evidence="7">MFS transporter</fullName>
    </submittedName>
</protein>
<sequence>MSDRIPRRMRWALAAMLAAAAMDLIDTTIVNVAAPAVRADLAAGDAQIEWAVAGYALAFGVGLITGGRLGDRFGRRPVFLAGVGGFVLTSLVSGLAPTADVLVGGRVAQGAAAAVMIPQILTVIQVAVPAEQRSKAYAAYGATAAIGTVSGPLLGGALVAADLFGLGWRAIFLINVPIGLAALAVTAATLPDSRAARADRLDLPGVTLLAAALVMMLLPLVEGPQLGWPAWTIWLLVAALPVFAAFVAHQRRQQARGQNPLVALELLRARSIAGGLVTQLGLYAGVTGFFLVFALTLQNGHGFSALGTGVTLVAWSVGIAVASGVAGQLAPRLGRRLTTAGALLMAAGMGGLLVAAASSGPQISGPALVPGLLVAGLGMGAVAPTLIEVALRDVDPAHAGAASGIVTTSGQLGGAIGVAATGAVYFATLGPTPGPADHTAALTAVLWSQIGLFVLVALLMRLLPASRTARSHRGT</sequence>
<feature type="transmembrane region" description="Helical" evidence="5">
    <location>
        <begin position="48"/>
        <end position="66"/>
    </location>
</feature>
<dbReference type="Gene3D" id="1.20.1250.20">
    <property type="entry name" value="MFS general substrate transporter like domains"/>
    <property type="match status" value="1"/>
</dbReference>
<dbReference type="EMBL" id="JBHUCP010000001">
    <property type="protein sequence ID" value="MFD1527907.1"/>
    <property type="molecule type" value="Genomic_DNA"/>
</dbReference>
<evidence type="ECO:0000256" key="3">
    <source>
        <dbReference type="ARBA" id="ARBA00022989"/>
    </source>
</evidence>
<evidence type="ECO:0000256" key="1">
    <source>
        <dbReference type="ARBA" id="ARBA00004651"/>
    </source>
</evidence>
<evidence type="ECO:0000256" key="4">
    <source>
        <dbReference type="ARBA" id="ARBA00023136"/>
    </source>
</evidence>
<name>A0ABW4FD68_9PSEU</name>
<dbReference type="PANTHER" id="PTHR42718">
    <property type="entry name" value="MAJOR FACILITATOR SUPERFAMILY MULTIDRUG TRANSPORTER MFSC"/>
    <property type="match status" value="1"/>
</dbReference>
<feature type="transmembrane region" description="Helical" evidence="5">
    <location>
        <begin position="337"/>
        <end position="357"/>
    </location>
</feature>
<evidence type="ECO:0000259" key="6">
    <source>
        <dbReference type="PROSITE" id="PS50850"/>
    </source>
</evidence>
<dbReference type="InterPro" id="IPR036259">
    <property type="entry name" value="MFS_trans_sf"/>
</dbReference>
<feature type="transmembrane region" description="Helical" evidence="5">
    <location>
        <begin position="369"/>
        <end position="391"/>
    </location>
</feature>
<accession>A0ABW4FD68</accession>
<feature type="transmembrane region" description="Helical" evidence="5">
    <location>
        <begin position="78"/>
        <end position="96"/>
    </location>
</feature>
<feature type="transmembrane region" description="Helical" evidence="5">
    <location>
        <begin position="166"/>
        <end position="189"/>
    </location>
</feature>
<proteinExistence type="predicted"/>
<keyword evidence="4 5" id="KW-0472">Membrane</keyword>
<comment type="caution">
    <text evidence="7">The sequence shown here is derived from an EMBL/GenBank/DDBJ whole genome shotgun (WGS) entry which is preliminary data.</text>
</comment>
<dbReference type="InterPro" id="IPR020846">
    <property type="entry name" value="MFS_dom"/>
</dbReference>
<feature type="transmembrane region" description="Helical" evidence="5">
    <location>
        <begin position="137"/>
        <end position="160"/>
    </location>
</feature>
<comment type="subcellular location">
    <subcellularLocation>
        <location evidence="1">Cell membrane</location>
        <topology evidence="1">Multi-pass membrane protein</topology>
    </subcellularLocation>
</comment>
<keyword evidence="8" id="KW-1185">Reference proteome</keyword>
<feature type="transmembrane region" description="Helical" evidence="5">
    <location>
        <begin position="227"/>
        <end position="248"/>
    </location>
</feature>
<feature type="transmembrane region" description="Helical" evidence="5">
    <location>
        <begin position="440"/>
        <end position="463"/>
    </location>
</feature>
<dbReference type="Gene3D" id="1.20.1720.10">
    <property type="entry name" value="Multidrug resistance protein D"/>
    <property type="match status" value="1"/>
</dbReference>